<feature type="transmembrane region" description="Helical" evidence="1">
    <location>
        <begin position="49"/>
        <end position="67"/>
    </location>
</feature>
<sequence length="312" mass="36271">MSDQILRLKEELNKKLASELDFEQDVRHKALEKIYNYEEKKPSFLFQKIMSGVVLTGAIVLLALFTVNELSGSRAIFEKSASQSSLEDTFTYRDPDFGFQLEMPAYIEHHIRTFDSENGRTFYFIDDNGPEQLLFHLDIYQKSGATENLDIPNRKLIKETDQYAYYVSDINQNIRINHSSYSEDEIKLLEKFAVDFPSALISFQPVEDSKLGWSVKSVDSHQNQVAQAVDQAWGLLEKEYPSNEVELKKQGKQQFLADLSPYEVNKIRMKMVAGIQTKYDDAQVKDELNHYLVTYELVNGEWVKVEWKKFEE</sequence>
<evidence type="ECO:0000313" key="3">
    <source>
        <dbReference type="Proteomes" id="UP000789845"/>
    </source>
</evidence>
<evidence type="ECO:0000256" key="1">
    <source>
        <dbReference type="SAM" id="Phobius"/>
    </source>
</evidence>
<keyword evidence="1" id="KW-0812">Transmembrane</keyword>
<dbReference type="EMBL" id="CAKJTG010000010">
    <property type="protein sequence ID" value="CAG9608517.1"/>
    <property type="molecule type" value="Genomic_DNA"/>
</dbReference>
<evidence type="ECO:0000313" key="2">
    <source>
        <dbReference type="EMBL" id="CAG9608517.1"/>
    </source>
</evidence>
<reference evidence="2" key="1">
    <citation type="submission" date="2021-10" db="EMBL/GenBank/DDBJ databases">
        <authorList>
            <person name="Criscuolo A."/>
        </authorList>
    </citation>
    <scope>NUCLEOTIDE SEQUENCE</scope>
    <source>
        <strain evidence="2">CIP111885</strain>
    </source>
</reference>
<protein>
    <submittedName>
        <fullName evidence="2">Uncharacterized protein</fullName>
    </submittedName>
</protein>
<dbReference type="AlphaFoldDB" id="A0A9C7LAX6"/>
<keyword evidence="3" id="KW-1185">Reference proteome</keyword>
<keyword evidence="1" id="KW-0472">Membrane</keyword>
<keyword evidence="1" id="KW-1133">Transmembrane helix</keyword>
<proteinExistence type="predicted"/>
<accession>A0A9C7LAX6</accession>
<dbReference type="RefSeq" id="WP_230496749.1">
    <property type="nucleotide sequence ID" value="NZ_CAKJTG010000010.1"/>
</dbReference>
<name>A0A9C7LAX6_9BACI</name>
<organism evidence="2 3">
    <name type="scientific">Pseudoneobacillus rhizosphaerae</name>
    <dbReference type="NCBI Taxonomy" id="2880968"/>
    <lineage>
        <taxon>Bacteria</taxon>
        <taxon>Bacillati</taxon>
        <taxon>Bacillota</taxon>
        <taxon>Bacilli</taxon>
        <taxon>Bacillales</taxon>
        <taxon>Bacillaceae</taxon>
        <taxon>Pseudoneobacillus</taxon>
    </lineage>
</organism>
<gene>
    <name evidence="2" type="ORF">NEOCIP111885_02211</name>
</gene>
<dbReference type="Proteomes" id="UP000789845">
    <property type="component" value="Unassembled WGS sequence"/>
</dbReference>
<comment type="caution">
    <text evidence="2">The sequence shown here is derived from an EMBL/GenBank/DDBJ whole genome shotgun (WGS) entry which is preliminary data.</text>
</comment>